<keyword evidence="1" id="KW-0812">Transmembrane</keyword>
<reference evidence="2" key="1">
    <citation type="journal article" date="2022" name="Front. Genet.">
        <title>Chromosome-Scale Assembly of the Dendrobium nobile Genome Provides Insights Into the Molecular Mechanism of the Biosynthesis of the Medicinal Active Ingredient of Dendrobium.</title>
        <authorList>
            <person name="Xu Q."/>
            <person name="Niu S.-C."/>
            <person name="Li K.-L."/>
            <person name="Zheng P.-J."/>
            <person name="Zhang X.-J."/>
            <person name="Jia Y."/>
            <person name="Liu Y."/>
            <person name="Niu Y.-X."/>
            <person name="Yu L.-H."/>
            <person name="Chen D.-F."/>
            <person name="Zhang G.-Q."/>
        </authorList>
    </citation>
    <scope>NUCLEOTIDE SEQUENCE</scope>
    <source>
        <tissue evidence="2">Leaf</tissue>
    </source>
</reference>
<keyword evidence="3" id="KW-1185">Reference proteome</keyword>
<protein>
    <submittedName>
        <fullName evidence="2">Uncharacterized protein</fullName>
    </submittedName>
</protein>
<feature type="transmembrane region" description="Helical" evidence="1">
    <location>
        <begin position="134"/>
        <end position="152"/>
    </location>
</feature>
<dbReference type="Proteomes" id="UP000829196">
    <property type="component" value="Unassembled WGS sequence"/>
</dbReference>
<dbReference type="AlphaFoldDB" id="A0A8T3BAY6"/>
<keyword evidence="1" id="KW-1133">Transmembrane helix</keyword>
<keyword evidence="1" id="KW-0472">Membrane</keyword>
<sequence length="153" mass="16978">MDDIFYSADRPGRCLQSAWTMHAENHLEQNWAKSGTEFPLIVPGRSQIVLDDTGADLDITESGSPRHDHSLLSVLSIIGRYRGFGAIVLLLYGEYHGCFATVASSGLYRIQIPLGREYSRSFLCRDSNGRCGSLLESFLILCVTWCGIAVVIY</sequence>
<proteinExistence type="predicted"/>
<organism evidence="2 3">
    <name type="scientific">Dendrobium nobile</name>
    <name type="common">Orchid</name>
    <dbReference type="NCBI Taxonomy" id="94219"/>
    <lineage>
        <taxon>Eukaryota</taxon>
        <taxon>Viridiplantae</taxon>
        <taxon>Streptophyta</taxon>
        <taxon>Embryophyta</taxon>
        <taxon>Tracheophyta</taxon>
        <taxon>Spermatophyta</taxon>
        <taxon>Magnoliopsida</taxon>
        <taxon>Liliopsida</taxon>
        <taxon>Asparagales</taxon>
        <taxon>Orchidaceae</taxon>
        <taxon>Epidendroideae</taxon>
        <taxon>Malaxideae</taxon>
        <taxon>Dendrobiinae</taxon>
        <taxon>Dendrobium</taxon>
    </lineage>
</organism>
<evidence type="ECO:0000313" key="2">
    <source>
        <dbReference type="EMBL" id="KAI0510202.1"/>
    </source>
</evidence>
<evidence type="ECO:0000313" key="3">
    <source>
        <dbReference type="Proteomes" id="UP000829196"/>
    </source>
</evidence>
<dbReference type="EMBL" id="JAGYWB010000009">
    <property type="protein sequence ID" value="KAI0510202.1"/>
    <property type="molecule type" value="Genomic_DNA"/>
</dbReference>
<accession>A0A8T3BAY6</accession>
<name>A0A8T3BAY6_DENNO</name>
<comment type="caution">
    <text evidence="2">The sequence shown here is derived from an EMBL/GenBank/DDBJ whole genome shotgun (WGS) entry which is preliminary data.</text>
</comment>
<gene>
    <name evidence="2" type="ORF">KFK09_010803</name>
</gene>
<evidence type="ECO:0000256" key="1">
    <source>
        <dbReference type="SAM" id="Phobius"/>
    </source>
</evidence>